<gene>
    <name evidence="4" type="ORF">PoB_003773200</name>
</gene>
<dbReference type="AlphaFoldDB" id="A0AAV4AVA3"/>
<dbReference type="GO" id="GO:0004326">
    <property type="term" value="F:tetrahydrofolylpolyglutamate synthase activity"/>
    <property type="evidence" value="ECO:0007669"/>
    <property type="project" value="InterPro"/>
</dbReference>
<proteinExistence type="predicted"/>
<dbReference type="EMBL" id="BLXT01004247">
    <property type="protein sequence ID" value="GFO11227.1"/>
    <property type="molecule type" value="Genomic_DNA"/>
</dbReference>
<dbReference type="InterPro" id="IPR001645">
    <property type="entry name" value="Folylpolyglutamate_synth"/>
</dbReference>
<comment type="caution">
    <text evidence="4">The sequence shown here is derived from an EMBL/GenBank/DDBJ whole genome shotgun (WGS) entry which is preliminary data.</text>
</comment>
<reference evidence="4 5" key="1">
    <citation type="journal article" date="2021" name="Elife">
        <title>Chloroplast acquisition without the gene transfer in kleptoplastic sea slugs, Plakobranchus ocellatus.</title>
        <authorList>
            <person name="Maeda T."/>
            <person name="Takahashi S."/>
            <person name="Yoshida T."/>
            <person name="Shimamura S."/>
            <person name="Takaki Y."/>
            <person name="Nagai Y."/>
            <person name="Toyoda A."/>
            <person name="Suzuki Y."/>
            <person name="Arimoto A."/>
            <person name="Ishii H."/>
            <person name="Satoh N."/>
            <person name="Nishiyama T."/>
            <person name="Hasebe M."/>
            <person name="Maruyama T."/>
            <person name="Minagawa J."/>
            <person name="Obokata J."/>
            <person name="Shigenobu S."/>
        </authorList>
    </citation>
    <scope>NUCLEOTIDE SEQUENCE [LARGE SCALE GENOMIC DNA]</scope>
</reference>
<evidence type="ECO:0000256" key="3">
    <source>
        <dbReference type="ARBA" id="ARBA00022840"/>
    </source>
</evidence>
<dbReference type="SUPFAM" id="SSF53244">
    <property type="entry name" value="MurD-like peptide ligases, peptide-binding domain"/>
    <property type="match status" value="1"/>
</dbReference>
<dbReference type="InterPro" id="IPR036615">
    <property type="entry name" value="Mur_ligase_C_dom_sf"/>
</dbReference>
<keyword evidence="5" id="KW-1185">Reference proteome</keyword>
<dbReference type="Gene3D" id="3.90.190.20">
    <property type="entry name" value="Mur ligase, C-terminal domain"/>
    <property type="match status" value="1"/>
</dbReference>
<sequence>MWDLFCHPPDLSHTVATKRLTLDTIPRLSTSLEDLNEATVQGLKSCYWPGRSEIIRHGSVTYYLDGAHTEESIEQCAGWFRQEADKEMNALKT</sequence>
<dbReference type="GO" id="GO:0005739">
    <property type="term" value="C:mitochondrion"/>
    <property type="evidence" value="ECO:0007669"/>
    <property type="project" value="TreeGrafter"/>
</dbReference>
<name>A0AAV4AVA3_9GAST</name>
<keyword evidence="1" id="KW-0436">Ligase</keyword>
<dbReference type="GO" id="GO:0005829">
    <property type="term" value="C:cytosol"/>
    <property type="evidence" value="ECO:0007669"/>
    <property type="project" value="TreeGrafter"/>
</dbReference>
<dbReference type="Proteomes" id="UP000735302">
    <property type="component" value="Unassembled WGS sequence"/>
</dbReference>
<keyword evidence="2" id="KW-0547">Nucleotide-binding</keyword>
<accession>A0AAV4AVA3</accession>
<protein>
    <submittedName>
        <fullName evidence="4">Folylpolyglutamate synthase</fullName>
    </submittedName>
</protein>
<evidence type="ECO:0000256" key="2">
    <source>
        <dbReference type="ARBA" id="ARBA00022741"/>
    </source>
</evidence>
<keyword evidence="3" id="KW-0067">ATP-binding</keyword>
<organism evidence="4 5">
    <name type="scientific">Plakobranchus ocellatus</name>
    <dbReference type="NCBI Taxonomy" id="259542"/>
    <lineage>
        <taxon>Eukaryota</taxon>
        <taxon>Metazoa</taxon>
        <taxon>Spiralia</taxon>
        <taxon>Lophotrochozoa</taxon>
        <taxon>Mollusca</taxon>
        <taxon>Gastropoda</taxon>
        <taxon>Heterobranchia</taxon>
        <taxon>Euthyneura</taxon>
        <taxon>Panpulmonata</taxon>
        <taxon>Sacoglossa</taxon>
        <taxon>Placobranchoidea</taxon>
        <taxon>Plakobranchidae</taxon>
        <taxon>Plakobranchus</taxon>
    </lineage>
</organism>
<dbReference type="GO" id="GO:0005524">
    <property type="term" value="F:ATP binding"/>
    <property type="evidence" value="ECO:0007669"/>
    <property type="project" value="UniProtKB-KW"/>
</dbReference>
<dbReference type="PANTHER" id="PTHR11136">
    <property type="entry name" value="FOLYLPOLYGLUTAMATE SYNTHASE-RELATED"/>
    <property type="match status" value="1"/>
</dbReference>
<evidence type="ECO:0000313" key="4">
    <source>
        <dbReference type="EMBL" id="GFO11227.1"/>
    </source>
</evidence>
<dbReference type="PANTHER" id="PTHR11136:SF5">
    <property type="entry name" value="FOLYLPOLYGLUTAMATE SYNTHASE, MITOCHONDRIAL"/>
    <property type="match status" value="1"/>
</dbReference>
<evidence type="ECO:0000313" key="5">
    <source>
        <dbReference type="Proteomes" id="UP000735302"/>
    </source>
</evidence>
<evidence type="ECO:0000256" key="1">
    <source>
        <dbReference type="ARBA" id="ARBA00022598"/>
    </source>
</evidence>